<dbReference type="GO" id="GO:0008270">
    <property type="term" value="F:zinc ion binding"/>
    <property type="evidence" value="ECO:0007669"/>
    <property type="project" value="InterPro"/>
</dbReference>
<dbReference type="InterPro" id="IPR038071">
    <property type="entry name" value="UROD/MetE-like_sf"/>
</dbReference>
<keyword evidence="5" id="KW-0489">Methyltransferase</keyword>
<dbReference type="GO" id="GO:0032259">
    <property type="term" value="P:methylation"/>
    <property type="evidence" value="ECO:0007669"/>
    <property type="project" value="UniProtKB-KW"/>
</dbReference>
<comment type="caution">
    <text evidence="5">The sequence shown here is derived from an EMBL/GenBank/DDBJ whole genome shotgun (WGS) entry which is preliminary data.</text>
</comment>
<gene>
    <name evidence="5" type="ORF">B1A_17123</name>
</gene>
<dbReference type="GO" id="GO:0003871">
    <property type="term" value="F:5-methyltetrahydropteroyltriglutamate-homocysteine S-methyltransferase activity"/>
    <property type="evidence" value="ECO:0007669"/>
    <property type="project" value="UniProtKB-EC"/>
</dbReference>
<organism evidence="5">
    <name type="scientific">mine drainage metagenome</name>
    <dbReference type="NCBI Taxonomy" id="410659"/>
    <lineage>
        <taxon>unclassified sequences</taxon>
        <taxon>metagenomes</taxon>
        <taxon>ecological metagenomes</taxon>
    </lineage>
</organism>
<dbReference type="SUPFAM" id="SSF51726">
    <property type="entry name" value="UROD/MetE-like"/>
    <property type="match status" value="1"/>
</dbReference>
<proteinExistence type="predicted"/>
<evidence type="ECO:0000256" key="3">
    <source>
        <dbReference type="ARBA" id="ARBA00022833"/>
    </source>
</evidence>
<dbReference type="EMBL" id="AUZX01012584">
    <property type="protein sequence ID" value="EQD38782.1"/>
    <property type="molecule type" value="Genomic_DNA"/>
</dbReference>
<protein>
    <submittedName>
        <fullName evidence="5">Methionine synthase, vitamin-B12 independent domain protein</fullName>
        <ecNumber evidence="5">2.1.1.14</ecNumber>
    </submittedName>
</protein>
<dbReference type="AlphaFoldDB" id="T0Z3A3"/>
<keyword evidence="5" id="KW-0808">Transferase</keyword>
<sequence>MAAQLGLALAEEVADLQRTGTAVVQIDEPALREGLPLRRGERAEYLAWATRAFRLASSAAVSATQVHTHMCYAELADVVDALADFDVDVASFEAARS</sequence>
<name>T0Z3A3_9ZZZZ</name>
<keyword evidence="3" id="KW-0862">Zinc</keyword>
<accession>T0Z3A3</accession>
<feature type="non-terminal residue" evidence="5">
    <location>
        <position position="97"/>
    </location>
</feature>
<reference evidence="5" key="1">
    <citation type="submission" date="2013-08" db="EMBL/GenBank/DDBJ databases">
        <authorList>
            <person name="Mendez C."/>
            <person name="Richter M."/>
            <person name="Ferrer M."/>
            <person name="Sanchez J."/>
        </authorList>
    </citation>
    <scope>NUCLEOTIDE SEQUENCE</scope>
</reference>
<dbReference type="EC" id="2.1.1.14" evidence="5"/>
<reference evidence="5" key="2">
    <citation type="journal article" date="2014" name="ISME J.">
        <title>Microbial stratification in low pH oxic and suboxic macroscopic growths along an acid mine drainage.</title>
        <authorList>
            <person name="Mendez-Garcia C."/>
            <person name="Mesa V."/>
            <person name="Sprenger R.R."/>
            <person name="Richter M."/>
            <person name="Diez M.S."/>
            <person name="Solano J."/>
            <person name="Bargiela R."/>
            <person name="Golyshina O.V."/>
            <person name="Manteca A."/>
            <person name="Ramos J.L."/>
            <person name="Gallego J.R."/>
            <person name="Llorente I."/>
            <person name="Martins Dos Santos V.A."/>
            <person name="Jensen O.N."/>
            <person name="Pelaez A.I."/>
            <person name="Sanchez J."/>
            <person name="Ferrer M."/>
        </authorList>
    </citation>
    <scope>NUCLEOTIDE SEQUENCE</scope>
</reference>
<dbReference type="InterPro" id="IPR002629">
    <property type="entry name" value="Met_Synth_C/arc"/>
</dbReference>
<dbReference type="Pfam" id="PF01717">
    <property type="entry name" value="Meth_synt_2"/>
    <property type="match status" value="1"/>
</dbReference>
<evidence type="ECO:0000256" key="1">
    <source>
        <dbReference type="ARBA" id="ARBA00001947"/>
    </source>
</evidence>
<evidence type="ECO:0000259" key="4">
    <source>
        <dbReference type="Pfam" id="PF01717"/>
    </source>
</evidence>
<evidence type="ECO:0000256" key="2">
    <source>
        <dbReference type="ARBA" id="ARBA00022723"/>
    </source>
</evidence>
<dbReference type="GO" id="GO:0009086">
    <property type="term" value="P:methionine biosynthetic process"/>
    <property type="evidence" value="ECO:0007669"/>
    <property type="project" value="InterPro"/>
</dbReference>
<keyword evidence="2" id="KW-0479">Metal-binding</keyword>
<feature type="domain" description="Cobalamin-independent methionine synthase MetE C-terminal/archaeal" evidence="4">
    <location>
        <begin position="2"/>
        <end position="97"/>
    </location>
</feature>
<dbReference type="PANTHER" id="PTHR30519">
    <property type="entry name" value="5-METHYLTETRAHYDROPTEROYLTRIGLUTAMATE--HOMOCYSTEINE METHYLTRANSFERASE"/>
    <property type="match status" value="1"/>
</dbReference>
<dbReference type="Gene3D" id="3.20.20.210">
    <property type="match status" value="1"/>
</dbReference>
<evidence type="ECO:0000313" key="5">
    <source>
        <dbReference type="EMBL" id="EQD38782.1"/>
    </source>
</evidence>
<comment type="cofactor">
    <cofactor evidence="1">
        <name>Zn(2+)</name>
        <dbReference type="ChEBI" id="CHEBI:29105"/>
    </cofactor>
</comment>